<dbReference type="Proteomes" id="UP000799536">
    <property type="component" value="Unassembled WGS sequence"/>
</dbReference>
<dbReference type="EMBL" id="ML994110">
    <property type="protein sequence ID" value="KAF2198886.1"/>
    <property type="molecule type" value="Genomic_DNA"/>
</dbReference>
<proteinExistence type="predicted"/>
<comment type="caution">
    <text evidence="2">The sequence shown here is derived from an EMBL/GenBank/DDBJ whole genome shotgun (WGS) entry which is preliminary data.</text>
</comment>
<feature type="compositionally biased region" description="Polar residues" evidence="1">
    <location>
        <begin position="58"/>
        <end position="67"/>
    </location>
</feature>
<name>A0A9P4JGC4_9PLEO</name>
<feature type="compositionally biased region" description="Basic residues" evidence="1">
    <location>
        <begin position="84"/>
        <end position="97"/>
    </location>
</feature>
<feature type="region of interest" description="Disordered" evidence="1">
    <location>
        <begin position="24"/>
        <end position="43"/>
    </location>
</feature>
<organism evidence="2 3">
    <name type="scientific">Delitschia confertaspora ATCC 74209</name>
    <dbReference type="NCBI Taxonomy" id="1513339"/>
    <lineage>
        <taxon>Eukaryota</taxon>
        <taxon>Fungi</taxon>
        <taxon>Dikarya</taxon>
        <taxon>Ascomycota</taxon>
        <taxon>Pezizomycotina</taxon>
        <taxon>Dothideomycetes</taxon>
        <taxon>Pleosporomycetidae</taxon>
        <taxon>Pleosporales</taxon>
        <taxon>Delitschiaceae</taxon>
        <taxon>Delitschia</taxon>
    </lineage>
</organism>
<protein>
    <submittedName>
        <fullName evidence="2">Uncharacterized protein</fullName>
    </submittedName>
</protein>
<sequence>MDLCYKSWGPVVRSLTPRLSPQFLRGTSGSATKIGGHTAPRLRPERLSVTLGLTPSTFQADQGLNTENHQRSPNLSGSSPSGHSLHHHFQLHPHRPRSISGVPALYKVSPVSGGSTHSHRFSTTVPELFTHTAELAAVFLFAFSPFSHLPIFRPFINLIFHSL</sequence>
<evidence type="ECO:0000313" key="2">
    <source>
        <dbReference type="EMBL" id="KAF2198886.1"/>
    </source>
</evidence>
<accession>A0A9P4JGC4</accession>
<keyword evidence="3" id="KW-1185">Reference proteome</keyword>
<gene>
    <name evidence="2" type="ORF">GQ43DRAFT_442945</name>
</gene>
<reference evidence="2" key="1">
    <citation type="journal article" date="2020" name="Stud. Mycol.">
        <title>101 Dothideomycetes genomes: a test case for predicting lifestyles and emergence of pathogens.</title>
        <authorList>
            <person name="Haridas S."/>
            <person name="Albert R."/>
            <person name="Binder M."/>
            <person name="Bloem J."/>
            <person name="Labutti K."/>
            <person name="Salamov A."/>
            <person name="Andreopoulos B."/>
            <person name="Baker S."/>
            <person name="Barry K."/>
            <person name="Bills G."/>
            <person name="Bluhm B."/>
            <person name="Cannon C."/>
            <person name="Castanera R."/>
            <person name="Culley D."/>
            <person name="Daum C."/>
            <person name="Ezra D."/>
            <person name="Gonzalez J."/>
            <person name="Henrissat B."/>
            <person name="Kuo A."/>
            <person name="Liang C."/>
            <person name="Lipzen A."/>
            <person name="Lutzoni F."/>
            <person name="Magnuson J."/>
            <person name="Mondo S."/>
            <person name="Nolan M."/>
            <person name="Ohm R."/>
            <person name="Pangilinan J."/>
            <person name="Park H.-J."/>
            <person name="Ramirez L."/>
            <person name="Alfaro M."/>
            <person name="Sun H."/>
            <person name="Tritt A."/>
            <person name="Yoshinaga Y."/>
            <person name="Zwiers L.-H."/>
            <person name="Turgeon B."/>
            <person name="Goodwin S."/>
            <person name="Spatafora J."/>
            <person name="Crous P."/>
            <person name="Grigoriev I."/>
        </authorList>
    </citation>
    <scope>NUCLEOTIDE SEQUENCE</scope>
    <source>
        <strain evidence="2">ATCC 74209</strain>
    </source>
</reference>
<dbReference type="AlphaFoldDB" id="A0A9P4JGC4"/>
<evidence type="ECO:0000256" key="1">
    <source>
        <dbReference type="SAM" id="MobiDB-lite"/>
    </source>
</evidence>
<feature type="region of interest" description="Disordered" evidence="1">
    <location>
        <begin position="58"/>
        <end position="98"/>
    </location>
</feature>
<feature type="compositionally biased region" description="Low complexity" evidence="1">
    <location>
        <begin position="72"/>
        <end position="83"/>
    </location>
</feature>
<evidence type="ECO:0000313" key="3">
    <source>
        <dbReference type="Proteomes" id="UP000799536"/>
    </source>
</evidence>